<keyword evidence="1" id="KW-1133">Transmembrane helix</keyword>
<feature type="domain" description="Protein-glutamine gamma-glutamyltransferase-like C-terminal" evidence="2">
    <location>
        <begin position="133"/>
        <end position="193"/>
    </location>
</feature>
<gene>
    <name evidence="3" type="ORF">DET59_103198</name>
</gene>
<proteinExistence type="predicted"/>
<comment type="caution">
    <text evidence="3">The sequence shown here is derived from an EMBL/GenBank/DDBJ whole genome shotgun (WGS) entry which is preliminary data.</text>
</comment>
<feature type="transmembrane region" description="Helical" evidence="1">
    <location>
        <begin position="59"/>
        <end position="83"/>
    </location>
</feature>
<accession>A0A366EX30</accession>
<dbReference type="OrthoDB" id="2435598at2"/>
<dbReference type="RefSeq" id="WP_113968636.1">
    <property type="nucleotide sequence ID" value="NZ_QNRJ01000003.1"/>
</dbReference>
<keyword evidence="1" id="KW-0812">Transmembrane</keyword>
<evidence type="ECO:0000259" key="2">
    <source>
        <dbReference type="Pfam" id="PF13559"/>
    </source>
</evidence>
<evidence type="ECO:0000313" key="4">
    <source>
        <dbReference type="Proteomes" id="UP000252118"/>
    </source>
</evidence>
<evidence type="ECO:0000313" key="3">
    <source>
        <dbReference type="EMBL" id="RBP06069.1"/>
    </source>
</evidence>
<dbReference type="EMBL" id="QNRJ01000003">
    <property type="protein sequence ID" value="RBP06069.1"/>
    <property type="molecule type" value="Genomic_DNA"/>
</dbReference>
<evidence type="ECO:0000256" key="1">
    <source>
        <dbReference type="SAM" id="Phobius"/>
    </source>
</evidence>
<dbReference type="AlphaFoldDB" id="A0A366EX30"/>
<reference evidence="3 4" key="1">
    <citation type="submission" date="2018-06" db="EMBL/GenBank/DDBJ databases">
        <title>Freshwater and sediment microbial communities from various areas in North America, analyzing microbe dynamics in response to fracking.</title>
        <authorList>
            <person name="Lamendella R."/>
        </authorList>
    </citation>
    <scope>NUCLEOTIDE SEQUENCE [LARGE SCALE GENOMIC DNA]</scope>
    <source>
        <strain evidence="3 4">97B</strain>
    </source>
</reference>
<dbReference type="Proteomes" id="UP000252118">
    <property type="component" value="Unassembled WGS sequence"/>
</dbReference>
<organism evidence="3 4">
    <name type="scientific">Rossellomorea aquimaris</name>
    <dbReference type="NCBI Taxonomy" id="189382"/>
    <lineage>
        <taxon>Bacteria</taxon>
        <taxon>Bacillati</taxon>
        <taxon>Bacillota</taxon>
        <taxon>Bacilli</taxon>
        <taxon>Bacillales</taxon>
        <taxon>Bacillaceae</taxon>
        <taxon>Rossellomorea</taxon>
    </lineage>
</organism>
<keyword evidence="1" id="KW-0472">Membrane</keyword>
<sequence length="214" mass="25408">MLNENRARDHIEEILDGEEYKAYRDESQGLLASWWGKAKEWLSEQLGKLFPSLEPTGGAASGILITLIVIVVAILLVVAFFAIRNGVRKRKFRSNKPLQSMNEMEWSYDKHLEEAYKQEGLEDYSKATRHMFLALLLYFHERDYLEAKVWKTNWEYYDELRKVNRDWAERFYRLALLFDEVAYGEREVEEEEYLSYKHEALSWLGNETDSKPYA</sequence>
<protein>
    <submittedName>
        <fullName evidence="3">Uncharacterized protein DUF4129</fullName>
    </submittedName>
</protein>
<dbReference type="InterPro" id="IPR025403">
    <property type="entry name" value="TgpA-like_C"/>
</dbReference>
<dbReference type="Pfam" id="PF13559">
    <property type="entry name" value="DUF4129"/>
    <property type="match status" value="1"/>
</dbReference>
<name>A0A366EX30_9BACI</name>